<gene>
    <name evidence="1" type="ORF">EJD97_003013</name>
</gene>
<sequence>MGFQRKKAASASMVAKDFARQFESGDVEGSMKDIGGEEQCLSNVKVICRLYFSSENEGGERTRKMMSCKSCGKKKITKAS</sequence>
<comment type="caution">
    <text evidence="1">The sequence shown here is derived from an EMBL/GenBank/DDBJ whole genome shotgun (WGS) entry which is preliminary data.</text>
</comment>
<dbReference type="AlphaFoldDB" id="A0A6N2BWX1"/>
<proteinExistence type="predicted"/>
<name>A0A6N2BWX1_SOLCI</name>
<reference evidence="1" key="1">
    <citation type="submission" date="2019-05" db="EMBL/GenBank/DDBJ databases">
        <title>The de novo reference genome and transcriptome assemblies of the wild tomato species Solanum chilense.</title>
        <authorList>
            <person name="Stam R."/>
            <person name="Nosenko T."/>
            <person name="Hoerger A.C."/>
            <person name="Stephan W."/>
            <person name="Seidel M.A."/>
            <person name="Kuhn J.M.M."/>
            <person name="Haberer G."/>
            <person name="Tellier A."/>
        </authorList>
    </citation>
    <scope>NUCLEOTIDE SEQUENCE</scope>
    <source>
        <tissue evidence="1">Mature leaves</tissue>
    </source>
</reference>
<dbReference type="EMBL" id="RXGB01001397">
    <property type="protein sequence ID" value="TMW99125.1"/>
    <property type="molecule type" value="Genomic_DNA"/>
</dbReference>
<evidence type="ECO:0000313" key="1">
    <source>
        <dbReference type="EMBL" id="TMW99125.1"/>
    </source>
</evidence>
<accession>A0A6N2BWX1</accession>
<organism evidence="1">
    <name type="scientific">Solanum chilense</name>
    <name type="common">Tomato</name>
    <name type="synonym">Lycopersicon chilense</name>
    <dbReference type="NCBI Taxonomy" id="4083"/>
    <lineage>
        <taxon>Eukaryota</taxon>
        <taxon>Viridiplantae</taxon>
        <taxon>Streptophyta</taxon>
        <taxon>Embryophyta</taxon>
        <taxon>Tracheophyta</taxon>
        <taxon>Spermatophyta</taxon>
        <taxon>Magnoliopsida</taxon>
        <taxon>eudicotyledons</taxon>
        <taxon>Gunneridae</taxon>
        <taxon>Pentapetalae</taxon>
        <taxon>asterids</taxon>
        <taxon>lamiids</taxon>
        <taxon>Solanales</taxon>
        <taxon>Solanaceae</taxon>
        <taxon>Solanoideae</taxon>
        <taxon>Solaneae</taxon>
        <taxon>Solanum</taxon>
        <taxon>Solanum subgen. Lycopersicon</taxon>
    </lineage>
</organism>
<protein>
    <submittedName>
        <fullName evidence="1">Uncharacterized protein</fullName>
    </submittedName>
</protein>